<evidence type="ECO:0000256" key="1">
    <source>
        <dbReference type="SAM" id="MobiDB-lite"/>
    </source>
</evidence>
<organism evidence="2 3">
    <name type="scientific">Seminavis robusta</name>
    <dbReference type="NCBI Taxonomy" id="568900"/>
    <lineage>
        <taxon>Eukaryota</taxon>
        <taxon>Sar</taxon>
        <taxon>Stramenopiles</taxon>
        <taxon>Ochrophyta</taxon>
        <taxon>Bacillariophyta</taxon>
        <taxon>Bacillariophyceae</taxon>
        <taxon>Bacillariophycidae</taxon>
        <taxon>Naviculales</taxon>
        <taxon>Naviculaceae</taxon>
        <taxon>Seminavis</taxon>
    </lineage>
</organism>
<keyword evidence="3" id="KW-1185">Reference proteome</keyword>
<gene>
    <name evidence="2" type="ORF">SEMRO_213_G315811.1</name>
</gene>
<protein>
    <submittedName>
        <fullName evidence="2">Uncharacterized protein</fullName>
    </submittedName>
</protein>
<dbReference type="Proteomes" id="UP001153069">
    <property type="component" value="Unassembled WGS sequence"/>
</dbReference>
<proteinExistence type="predicted"/>
<dbReference type="OrthoDB" id="10433582at2759"/>
<dbReference type="EMBL" id="CAICTM010000212">
    <property type="protein sequence ID" value="CAB9504896.1"/>
    <property type="molecule type" value="Genomic_DNA"/>
</dbReference>
<name>A0A9N8H8C1_9STRA</name>
<comment type="caution">
    <text evidence="2">The sequence shown here is derived from an EMBL/GenBank/DDBJ whole genome shotgun (WGS) entry which is preliminary data.</text>
</comment>
<reference evidence="2" key="1">
    <citation type="submission" date="2020-06" db="EMBL/GenBank/DDBJ databases">
        <authorList>
            <consortium name="Plant Systems Biology data submission"/>
        </authorList>
    </citation>
    <scope>NUCLEOTIDE SEQUENCE</scope>
    <source>
        <strain evidence="2">D6</strain>
    </source>
</reference>
<dbReference type="AlphaFoldDB" id="A0A9N8H8C1"/>
<sequence length="219" mass="25406">MTKPGLCDSKGGGVSEQGGIDTHSIQVRFNINEKEEDLRTERGIEARRERKENKKMAEQNREGRIRTTLSIIRSGARSANLLRLCRAERRVGVQLNLFLDEFLGQDNRDMRPRLAAFRALPENRSTSLTRQMENSLIALQGEPSFSSTFSAYLPSAVLTSEDSDEQNSPQAKRLRRRRRRRDRQQKRQDEENRRIAAPEFKFLRFFLQVPTKNVTPMDR</sequence>
<accession>A0A9N8H8C1</accession>
<feature type="region of interest" description="Disordered" evidence="1">
    <location>
        <begin position="159"/>
        <end position="193"/>
    </location>
</feature>
<evidence type="ECO:0000313" key="3">
    <source>
        <dbReference type="Proteomes" id="UP001153069"/>
    </source>
</evidence>
<evidence type="ECO:0000313" key="2">
    <source>
        <dbReference type="EMBL" id="CAB9504896.1"/>
    </source>
</evidence>
<feature type="compositionally biased region" description="Basic residues" evidence="1">
    <location>
        <begin position="172"/>
        <end position="184"/>
    </location>
</feature>